<comment type="caution">
    <text evidence="2">The sequence shown here is derived from an EMBL/GenBank/DDBJ whole genome shotgun (WGS) entry which is preliminary data.</text>
</comment>
<organism evidence="2 3">
    <name type="scientific">Prevotella denticola CRIS 18C-A</name>
    <dbReference type="NCBI Taxonomy" id="944557"/>
    <lineage>
        <taxon>Bacteria</taxon>
        <taxon>Pseudomonadati</taxon>
        <taxon>Bacteroidota</taxon>
        <taxon>Bacteroidia</taxon>
        <taxon>Bacteroidales</taxon>
        <taxon>Prevotellaceae</taxon>
        <taxon>Prevotella</taxon>
    </lineage>
</organism>
<accession>F0H7R8</accession>
<gene>
    <name evidence="2" type="ORF">HMPREF9303_0025</name>
</gene>
<evidence type="ECO:0000313" key="3">
    <source>
        <dbReference type="Proteomes" id="UP000003155"/>
    </source>
</evidence>
<name>F0H7R8_9BACT</name>
<sequence>MRIGYEGRELMKERDGVGKKREKEGKKRGKRGEKEIEDDCCSVNFPVLKSVTGISCLGTHE</sequence>
<keyword evidence="3" id="KW-1185">Reference proteome</keyword>
<dbReference type="AlphaFoldDB" id="F0H7R8"/>
<protein>
    <submittedName>
        <fullName evidence="2">Uncharacterized protein</fullName>
    </submittedName>
</protein>
<dbReference type="Proteomes" id="UP000003155">
    <property type="component" value="Unassembled WGS sequence"/>
</dbReference>
<dbReference type="EMBL" id="AEXO01000072">
    <property type="protein sequence ID" value="EGC86148.1"/>
    <property type="molecule type" value="Genomic_DNA"/>
</dbReference>
<evidence type="ECO:0000256" key="1">
    <source>
        <dbReference type="SAM" id="MobiDB-lite"/>
    </source>
</evidence>
<feature type="compositionally biased region" description="Basic and acidic residues" evidence="1">
    <location>
        <begin position="1"/>
        <end position="25"/>
    </location>
</feature>
<feature type="region of interest" description="Disordered" evidence="1">
    <location>
        <begin position="1"/>
        <end position="33"/>
    </location>
</feature>
<evidence type="ECO:0000313" key="2">
    <source>
        <dbReference type="EMBL" id="EGC86148.1"/>
    </source>
</evidence>
<reference evidence="2 3" key="1">
    <citation type="submission" date="2011-02" db="EMBL/GenBank/DDBJ databases">
        <authorList>
            <person name="Durkin A.S."/>
            <person name="Madupu R."/>
            <person name="Torralba M."/>
            <person name="Gillis M."/>
            <person name="Methe B."/>
            <person name="Sutton G."/>
            <person name="Nelson K.E."/>
        </authorList>
    </citation>
    <scope>NUCLEOTIDE SEQUENCE [LARGE SCALE GENOMIC DNA]</scope>
    <source>
        <strain evidence="2 3">CRIS 18C-A</strain>
    </source>
</reference>
<proteinExistence type="predicted"/>